<protein>
    <recommendedName>
        <fullName evidence="2">Ribbon-helix-helix protein CopG domain-containing protein</fullName>
    </recommendedName>
</protein>
<gene>
    <name evidence="1" type="ORF">DMENIID0002_10650</name>
</gene>
<dbReference type="EMBL" id="AP029170">
    <property type="protein sequence ID" value="BFD46419.1"/>
    <property type="molecule type" value="Genomic_DNA"/>
</dbReference>
<dbReference type="InterPro" id="IPR046257">
    <property type="entry name" value="DUF6290"/>
</dbReference>
<dbReference type="AlphaFoldDB" id="A0AAT9G9H4"/>
<evidence type="ECO:0008006" key="2">
    <source>
        <dbReference type="Google" id="ProtNLM"/>
    </source>
</evidence>
<dbReference type="InterPro" id="IPR010985">
    <property type="entry name" value="Ribbon_hlx_hlx"/>
</dbReference>
<dbReference type="Gene3D" id="1.10.1220.10">
    <property type="entry name" value="Met repressor-like"/>
    <property type="match status" value="1"/>
</dbReference>
<dbReference type="InterPro" id="IPR013321">
    <property type="entry name" value="Arc_rbn_hlx_hlx"/>
</dbReference>
<organism evidence="1">
    <name type="scientific">Candidatus Tisiphia endosymbiont of Sergentomyia squamirostris</name>
    <dbReference type="NCBI Taxonomy" id="3113639"/>
    <lineage>
        <taxon>Bacteria</taxon>
        <taxon>Pseudomonadati</taxon>
        <taxon>Pseudomonadota</taxon>
        <taxon>Alphaproteobacteria</taxon>
        <taxon>Rickettsiales</taxon>
        <taxon>Rickettsiaceae</taxon>
        <taxon>Rickettsieae</taxon>
        <taxon>Candidatus Tisiphia</taxon>
    </lineage>
</organism>
<accession>A0AAT9G9H4</accession>
<name>A0AAT9G9H4_9RICK</name>
<proteinExistence type="predicted"/>
<reference evidence="1" key="1">
    <citation type="submission" date="2024-01" db="EMBL/GenBank/DDBJ databases">
        <title>Sequencing the genomes of a sandfly, Sergentomyia squamirostris, and its two endosymbionts.</title>
        <authorList>
            <person name="Itokawa K."/>
            <person name="Sanjoba C."/>
        </authorList>
    </citation>
    <scope>NUCLEOTIDE SEQUENCE</scope>
    <source>
        <strain evidence="1">RiSSQ</strain>
    </source>
</reference>
<evidence type="ECO:0000313" key="1">
    <source>
        <dbReference type="EMBL" id="BFD46419.1"/>
    </source>
</evidence>
<dbReference type="Pfam" id="PF19807">
    <property type="entry name" value="DUF6290"/>
    <property type="match status" value="1"/>
</dbReference>
<dbReference type="SUPFAM" id="SSF47598">
    <property type="entry name" value="Ribbon-helix-helix"/>
    <property type="match status" value="1"/>
</dbReference>
<dbReference type="GO" id="GO:0006355">
    <property type="term" value="P:regulation of DNA-templated transcription"/>
    <property type="evidence" value="ECO:0007669"/>
    <property type="project" value="InterPro"/>
</dbReference>
<sequence>MHTLSFNVDDQLNEQIETFAKVHDRSKAYILRKAVELYLVDQNDLAIGRQALDEFYNDGFKTYSLNQIKKENGL</sequence>